<dbReference type="EMBL" id="WRXO01000002">
    <property type="protein sequence ID" value="MVT40778.1"/>
    <property type="molecule type" value="Genomic_DNA"/>
</dbReference>
<evidence type="ECO:0000256" key="2">
    <source>
        <dbReference type="ARBA" id="ARBA00022692"/>
    </source>
</evidence>
<evidence type="ECO:0000256" key="6">
    <source>
        <dbReference type="SAM" id="Phobius"/>
    </source>
</evidence>
<keyword evidence="3 6" id="KW-1133">Transmembrane helix</keyword>
<evidence type="ECO:0000259" key="7">
    <source>
        <dbReference type="Pfam" id="PF25917"/>
    </source>
</evidence>
<dbReference type="Gene3D" id="2.40.30.170">
    <property type="match status" value="1"/>
</dbReference>
<reference evidence="9 10" key="1">
    <citation type="submission" date="2019-12" db="EMBL/GenBank/DDBJ databases">
        <title>The draft genomic sequence of strain Chitinophaga oryziterrae JCM 16595.</title>
        <authorList>
            <person name="Zhang X."/>
        </authorList>
    </citation>
    <scope>NUCLEOTIDE SEQUENCE [LARGE SCALE GENOMIC DNA]</scope>
    <source>
        <strain evidence="9 10">JCM 16595</strain>
    </source>
</reference>
<accession>A0A6N8J8C7</accession>
<dbReference type="Pfam" id="PF25917">
    <property type="entry name" value="BSH_RND"/>
    <property type="match status" value="1"/>
</dbReference>
<comment type="caution">
    <text evidence="9">The sequence shown here is derived from an EMBL/GenBank/DDBJ whole genome shotgun (WGS) entry which is preliminary data.</text>
</comment>
<proteinExistence type="predicted"/>
<feature type="domain" description="Multidrug resistance protein MdtA-like barrel-sandwich hybrid" evidence="7">
    <location>
        <begin position="59"/>
        <end position="253"/>
    </location>
</feature>
<dbReference type="OrthoDB" id="9811754at2"/>
<dbReference type="RefSeq" id="WP_157299412.1">
    <property type="nucleotide sequence ID" value="NZ_BAAAZB010000010.1"/>
</dbReference>
<protein>
    <submittedName>
        <fullName evidence="9">HlyD family efflux transporter periplasmic adaptor subunit</fullName>
    </submittedName>
</protein>
<dbReference type="Gene3D" id="2.40.50.100">
    <property type="match status" value="1"/>
</dbReference>
<dbReference type="GO" id="GO:0055085">
    <property type="term" value="P:transmembrane transport"/>
    <property type="evidence" value="ECO:0007669"/>
    <property type="project" value="InterPro"/>
</dbReference>
<feature type="domain" description="p-hydroxybenzoic acid efflux pump subunit AaeA-like beta-barrel" evidence="8">
    <location>
        <begin position="260"/>
        <end position="350"/>
    </location>
</feature>
<name>A0A6N8J8C7_9BACT</name>
<gene>
    <name evidence="9" type="ORF">GO495_09330</name>
</gene>
<feature type="coiled-coil region" evidence="5">
    <location>
        <begin position="124"/>
        <end position="182"/>
    </location>
</feature>
<dbReference type="AlphaFoldDB" id="A0A6N8J8C7"/>
<keyword evidence="5" id="KW-0175">Coiled coil</keyword>
<comment type="subcellular location">
    <subcellularLocation>
        <location evidence="1">Membrane</location>
        <topology evidence="1">Single-pass membrane protein</topology>
    </subcellularLocation>
</comment>
<evidence type="ECO:0000313" key="9">
    <source>
        <dbReference type="EMBL" id="MVT40778.1"/>
    </source>
</evidence>
<evidence type="ECO:0000256" key="4">
    <source>
        <dbReference type="ARBA" id="ARBA00023136"/>
    </source>
</evidence>
<dbReference type="PANTHER" id="PTHR30386:SF26">
    <property type="entry name" value="TRANSPORT PROTEIN COMB"/>
    <property type="match status" value="1"/>
</dbReference>
<dbReference type="GO" id="GO:0016020">
    <property type="term" value="C:membrane"/>
    <property type="evidence" value="ECO:0007669"/>
    <property type="project" value="UniProtKB-SubCell"/>
</dbReference>
<dbReference type="InterPro" id="IPR050739">
    <property type="entry name" value="MFP"/>
</dbReference>
<keyword evidence="4 6" id="KW-0472">Membrane</keyword>
<dbReference type="InterPro" id="IPR058634">
    <property type="entry name" value="AaeA-lik-b-barrel"/>
</dbReference>
<dbReference type="InterPro" id="IPR058625">
    <property type="entry name" value="MdtA-like_BSH"/>
</dbReference>
<keyword evidence="10" id="KW-1185">Reference proteome</keyword>
<evidence type="ECO:0000313" key="10">
    <source>
        <dbReference type="Proteomes" id="UP000468388"/>
    </source>
</evidence>
<evidence type="ECO:0000256" key="3">
    <source>
        <dbReference type="ARBA" id="ARBA00022989"/>
    </source>
</evidence>
<dbReference type="SUPFAM" id="SSF111369">
    <property type="entry name" value="HlyD-like secretion proteins"/>
    <property type="match status" value="2"/>
</dbReference>
<dbReference type="PANTHER" id="PTHR30386">
    <property type="entry name" value="MEMBRANE FUSION SUBUNIT OF EMRAB-TOLC MULTIDRUG EFFLUX PUMP"/>
    <property type="match status" value="1"/>
</dbReference>
<evidence type="ECO:0000256" key="5">
    <source>
        <dbReference type="SAM" id="Coils"/>
    </source>
</evidence>
<feature type="transmembrane region" description="Helical" evidence="6">
    <location>
        <begin position="14"/>
        <end position="36"/>
    </location>
</feature>
<organism evidence="9 10">
    <name type="scientific">Chitinophaga oryziterrae</name>
    <dbReference type="NCBI Taxonomy" id="1031224"/>
    <lineage>
        <taxon>Bacteria</taxon>
        <taxon>Pseudomonadati</taxon>
        <taxon>Bacteroidota</taxon>
        <taxon>Chitinophagia</taxon>
        <taxon>Chitinophagales</taxon>
        <taxon>Chitinophagaceae</taxon>
        <taxon>Chitinophaga</taxon>
    </lineage>
</organism>
<dbReference type="Gene3D" id="1.10.287.470">
    <property type="entry name" value="Helix hairpin bin"/>
    <property type="match status" value="2"/>
</dbReference>
<dbReference type="Proteomes" id="UP000468388">
    <property type="component" value="Unassembled WGS sequence"/>
</dbReference>
<evidence type="ECO:0000256" key="1">
    <source>
        <dbReference type="ARBA" id="ARBA00004167"/>
    </source>
</evidence>
<sequence>MTSKNKQHAKTDRLITIITGWIAGIIMVVLAIWGLLTLRTLYIYEETNDAQVEEYINPVTTRVTGYITKISYEENQDVKKGDTLLVIDNNEFKLQQQEAGAALSNAEAQVPVLESNVNTVSKSAEALQAQIASSKARLWKQEQEYARYQKLFDVESATQQQLENVKTALDVAKADYQSAIDNYAAAISRIQDIKAQKAVALTEIQRRQAMLGRNNLDVTYTVIIAPYNGKMGRRTIQEGQVVQAGQTLAFIVNQSAGKWVTANFKETQVSKMHIGQKAEIETDAFPGKIFTGSVESFSPATGSRFSLLPPDNASGNFVKIVQRIPVRIKLAGPVAETVLLRAGMNATVSIKK</sequence>
<evidence type="ECO:0000259" key="8">
    <source>
        <dbReference type="Pfam" id="PF25963"/>
    </source>
</evidence>
<keyword evidence="2 6" id="KW-0812">Transmembrane</keyword>
<dbReference type="Pfam" id="PF25963">
    <property type="entry name" value="Beta-barrel_AAEA"/>
    <property type="match status" value="1"/>
</dbReference>